<dbReference type="AlphaFoldDB" id="A0A645IYW2"/>
<reference evidence="1" key="1">
    <citation type="submission" date="2019-08" db="EMBL/GenBank/DDBJ databases">
        <authorList>
            <person name="Kucharzyk K."/>
            <person name="Murdoch R.W."/>
            <person name="Higgins S."/>
            <person name="Loffler F."/>
        </authorList>
    </citation>
    <scope>NUCLEOTIDE SEQUENCE</scope>
</reference>
<comment type="caution">
    <text evidence="1">The sequence shown here is derived from an EMBL/GenBank/DDBJ whole genome shotgun (WGS) entry which is preliminary data.</text>
</comment>
<organism evidence="1">
    <name type="scientific">bioreactor metagenome</name>
    <dbReference type="NCBI Taxonomy" id="1076179"/>
    <lineage>
        <taxon>unclassified sequences</taxon>
        <taxon>metagenomes</taxon>
        <taxon>ecological metagenomes</taxon>
    </lineage>
</organism>
<name>A0A645IYW2_9ZZZZ</name>
<protein>
    <submittedName>
        <fullName evidence="1">Uncharacterized protein</fullName>
    </submittedName>
</protein>
<dbReference type="EMBL" id="VSSQ01127137">
    <property type="protein sequence ID" value="MPN56608.1"/>
    <property type="molecule type" value="Genomic_DNA"/>
</dbReference>
<proteinExistence type="predicted"/>
<accession>A0A645IYW2</accession>
<sequence length="99" mass="11386">MNPISQFFNRSANFYRIIVADKPSNFTNNHRHGIGGEFYTKIQIKSFDSFYKSDTADLKQIIPFIAAISEPMNDASDQVEILLNNHFLCCFTASLRLLY</sequence>
<gene>
    <name evidence="1" type="ORF">SDC9_204298</name>
</gene>
<evidence type="ECO:0000313" key="1">
    <source>
        <dbReference type="EMBL" id="MPN56608.1"/>
    </source>
</evidence>